<dbReference type="CDD" id="cd01026">
    <property type="entry name" value="TOPRIM_OLD"/>
    <property type="match status" value="1"/>
</dbReference>
<sequence length="572" mass="65784">MGRRPHMKLREVKIHNFRSILDTTILLRDYTLLVGPNNSGKSTVIDAIRAFYEKDGFKFSKDRDFPKLTTKDNESWVELAFCLTPSEREHLPEEYRTQNSQLRVRRILHKSEQTSSTTHKEGHYYICNPDGSLSDKPFPTHKDVHSGRLGNVVYIPAISTLDEHTKLSGRSPLRDLLTELVRDAVSHGEAYANFVAAVGTFDQAIQGAETSEERSLAGLKREINRRIAQWDSEFTLNLVPPSPEELVKYMIKWHLFDRKHNCEINIDACGSGFQRYFIYSVIDVASQYATRNKVPQTEDFNPTFTLILFEEPEAFLHPPQQEQLAADLRRLSTREGWQIICTTHSPCFVSKNANDIPSIVRFSHAGNGVTKYQVTEDDWDRIVRDNQRLNVIAQKYPDLMKSLDESDFKSDMEAIKYFIWLNPARAGAFFAEHVLLVEGPTEVALINRLISDGKISNVRAGLYIMDCMGKFNIHRFMNLFSSLGIDHSVIYDDDKNKEWHTEINKLIHDSQNEKFTRAIECIPGRLEELLGISEKIPQHRKPQRVLFHYESGNINPDGLQRFCQHVNKCLAT</sequence>
<dbReference type="AlphaFoldDB" id="A0A831TKE3"/>
<dbReference type="EMBL" id="DSIY01000301">
    <property type="protein sequence ID" value="HEG92328.1"/>
    <property type="molecule type" value="Genomic_DNA"/>
</dbReference>
<dbReference type="Gene3D" id="3.40.50.300">
    <property type="entry name" value="P-loop containing nucleotide triphosphate hydrolases"/>
    <property type="match status" value="1"/>
</dbReference>
<evidence type="ECO:0000259" key="2">
    <source>
        <dbReference type="Pfam" id="PF20469"/>
    </source>
</evidence>
<dbReference type="GO" id="GO:0004519">
    <property type="term" value="F:endonuclease activity"/>
    <property type="evidence" value="ECO:0007669"/>
    <property type="project" value="UniProtKB-KW"/>
</dbReference>
<name>A0A831TKE3_9BACT</name>
<keyword evidence="3" id="KW-0255">Endonuclease</keyword>
<reference evidence="3" key="1">
    <citation type="journal article" date="2020" name="mSystems">
        <title>Genome- and Community-Level Interaction Insights into Carbon Utilization and Element Cycling Functions of Hydrothermarchaeota in Hydrothermal Sediment.</title>
        <authorList>
            <person name="Zhou Z."/>
            <person name="Liu Y."/>
            <person name="Xu W."/>
            <person name="Pan J."/>
            <person name="Luo Z.H."/>
            <person name="Li M."/>
        </authorList>
    </citation>
    <scope>NUCLEOTIDE SEQUENCE [LARGE SCALE GENOMIC DNA]</scope>
    <source>
        <strain evidence="3">SpSt-210</strain>
    </source>
</reference>
<comment type="caution">
    <text evidence="3">The sequence shown here is derived from an EMBL/GenBank/DDBJ whole genome shotgun (WGS) entry which is preliminary data.</text>
</comment>
<dbReference type="InterPro" id="IPR027417">
    <property type="entry name" value="P-loop_NTPase"/>
</dbReference>
<dbReference type="InterPro" id="IPR034139">
    <property type="entry name" value="TOPRIM_OLD"/>
</dbReference>
<keyword evidence="3" id="KW-0378">Hydrolase</keyword>
<dbReference type="PANTHER" id="PTHR43581">
    <property type="entry name" value="ATP/GTP PHOSPHATASE"/>
    <property type="match status" value="1"/>
</dbReference>
<dbReference type="InterPro" id="IPR003959">
    <property type="entry name" value="ATPase_AAA_core"/>
</dbReference>
<dbReference type="PANTHER" id="PTHR43581:SF4">
    <property type="entry name" value="ATP_GTP PHOSPHATASE"/>
    <property type="match status" value="1"/>
</dbReference>
<dbReference type="SUPFAM" id="SSF52540">
    <property type="entry name" value="P-loop containing nucleoside triphosphate hydrolases"/>
    <property type="match status" value="1"/>
</dbReference>
<gene>
    <name evidence="3" type="ORF">ENP34_12980</name>
</gene>
<evidence type="ECO:0000313" key="3">
    <source>
        <dbReference type="EMBL" id="HEG92328.1"/>
    </source>
</evidence>
<evidence type="ECO:0000259" key="1">
    <source>
        <dbReference type="Pfam" id="PF13304"/>
    </source>
</evidence>
<dbReference type="Pfam" id="PF13304">
    <property type="entry name" value="AAA_21"/>
    <property type="match status" value="1"/>
</dbReference>
<dbReference type="Pfam" id="PF20469">
    <property type="entry name" value="OLD-like_TOPRIM"/>
    <property type="match status" value="1"/>
</dbReference>
<proteinExistence type="predicted"/>
<organism evidence="3">
    <name type="scientific">Thermorudis peleae</name>
    <dbReference type="NCBI Taxonomy" id="1382356"/>
    <lineage>
        <taxon>Bacteria</taxon>
        <taxon>Pseudomonadati</taxon>
        <taxon>Thermomicrobiota</taxon>
        <taxon>Thermomicrobia</taxon>
        <taxon>Thermomicrobia incertae sedis</taxon>
        <taxon>Thermorudis</taxon>
    </lineage>
</organism>
<dbReference type="InterPro" id="IPR051396">
    <property type="entry name" value="Bact_Antivir_Def_Nuclease"/>
</dbReference>
<accession>A0A831TKE3</accession>
<protein>
    <submittedName>
        <fullName evidence="3">ATP-dependent endonuclease</fullName>
    </submittedName>
</protein>
<feature type="domain" description="ATPase AAA-type core" evidence="1">
    <location>
        <begin position="31"/>
        <end position="348"/>
    </location>
</feature>
<keyword evidence="3" id="KW-0540">Nuclease</keyword>
<feature type="domain" description="OLD protein-like TOPRIM" evidence="2">
    <location>
        <begin position="429"/>
        <end position="494"/>
    </location>
</feature>